<dbReference type="Gene3D" id="3.90.640.90">
    <property type="entry name" value="Anti-proliferative protein, N-terminal domain"/>
    <property type="match status" value="1"/>
</dbReference>
<protein>
    <submittedName>
        <fullName evidence="3">Protein Tob/BTG</fullName>
    </submittedName>
</protein>
<accession>A0A8B6H1S8</accession>
<feature type="domain" description="Anti-proliferative protein" evidence="2">
    <location>
        <begin position="88"/>
        <end position="107"/>
    </location>
</feature>
<dbReference type="InterPro" id="IPR002087">
    <property type="entry name" value="Anti_prolifrtn"/>
</dbReference>
<evidence type="ECO:0000256" key="1">
    <source>
        <dbReference type="ARBA" id="ARBA00007989"/>
    </source>
</evidence>
<reference evidence="3" key="1">
    <citation type="submission" date="2018-11" db="EMBL/GenBank/DDBJ databases">
        <authorList>
            <person name="Alioto T."/>
            <person name="Alioto T."/>
        </authorList>
    </citation>
    <scope>NUCLEOTIDE SEQUENCE</scope>
</reference>
<dbReference type="OrthoDB" id="19928at2759"/>
<keyword evidence="4" id="KW-1185">Reference proteome</keyword>
<name>A0A8B6H1S8_MYTGA</name>
<organism evidence="3 4">
    <name type="scientific">Mytilus galloprovincialis</name>
    <name type="common">Mediterranean mussel</name>
    <dbReference type="NCBI Taxonomy" id="29158"/>
    <lineage>
        <taxon>Eukaryota</taxon>
        <taxon>Metazoa</taxon>
        <taxon>Spiralia</taxon>
        <taxon>Lophotrochozoa</taxon>
        <taxon>Mollusca</taxon>
        <taxon>Bivalvia</taxon>
        <taxon>Autobranchia</taxon>
        <taxon>Pteriomorphia</taxon>
        <taxon>Mytilida</taxon>
        <taxon>Mytiloidea</taxon>
        <taxon>Mytilidae</taxon>
        <taxon>Mytilinae</taxon>
        <taxon>Mytilus</taxon>
    </lineage>
</organism>
<dbReference type="SUPFAM" id="SSF160696">
    <property type="entry name" value="BTG domain-like"/>
    <property type="match status" value="1"/>
</dbReference>
<dbReference type="InterPro" id="IPR033332">
    <property type="entry name" value="BTG"/>
</dbReference>
<dbReference type="AlphaFoldDB" id="A0A8B6H1S8"/>
<dbReference type="PANTHER" id="PTHR22978">
    <property type="entry name" value="B-CELL TRANSLOCATION GENE"/>
    <property type="match status" value="1"/>
</dbReference>
<evidence type="ECO:0000313" key="4">
    <source>
        <dbReference type="Proteomes" id="UP000596742"/>
    </source>
</evidence>
<dbReference type="PROSITE" id="PS01203">
    <property type="entry name" value="BTG_2"/>
    <property type="match status" value="1"/>
</dbReference>
<dbReference type="PANTHER" id="PTHR22978:SF22">
    <property type="entry name" value="BTG FAMILY PROTEIN"/>
    <property type="match status" value="1"/>
</dbReference>
<gene>
    <name evidence="3" type="ORF">MGAL_10B067232</name>
</gene>
<proteinExistence type="inferred from homology"/>
<dbReference type="SMART" id="SM00099">
    <property type="entry name" value="btg1"/>
    <property type="match status" value="1"/>
</dbReference>
<dbReference type="Proteomes" id="UP000596742">
    <property type="component" value="Unassembled WGS sequence"/>
</dbReference>
<evidence type="ECO:0000259" key="2">
    <source>
        <dbReference type="PROSITE" id="PS01203"/>
    </source>
</evidence>
<evidence type="ECO:0000313" key="3">
    <source>
        <dbReference type="EMBL" id="VDI73111.1"/>
    </source>
</evidence>
<dbReference type="GO" id="GO:0008285">
    <property type="term" value="P:negative regulation of cell population proliferation"/>
    <property type="evidence" value="ECO:0007669"/>
    <property type="project" value="TreeGrafter"/>
</dbReference>
<dbReference type="GO" id="GO:0005634">
    <property type="term" value="C:nucleus"/>
    <property type="evidence" value="ECO:0007669"/>
    <property type="project" value="TreeGrafter"/>
</dbReference>
<comment type="similarity">
    <text evidence="1">Belongs to the BTG family.</text>
</comment>
<sequence>MKIELRSAVDFLSNFIRISKYVTDEQLCNFRESLLDLLQNKYENHWFPEKPCKGSGYRCIRLNHNMDPTVREAGSACGLNQKALEDILPKELTMWVDPKEVSYRLGENGSIGIIFDGTVRINSFYASPASHNRLQHSCKGKVFISRDNFQQMPTLVQG</sequence>
<dbReference type="Pfam" id="PF07742">
    <property type="entry name" value="BTG"/>
    <property type="match status" value="1"/>
</dbReference>
<dbReference type="InterPro" id="IPR036054">
    <property type="entry name" value="BTG-like_sf"/>
</dbReference>
<dbReference type="GO" id="GO:0005737">
    <property type="term" value="C:cytoplasm"/>
    <property type="evidence" value="ECO:0007669"/>
    <property type="project" value="TreeGrafter"/>
</dbReference>
<comment type="caution">
    <text evidence="3">The sequence shown here is derived from an EMBL/GenBank/DDBJ whole genome shotgun (WGS) entry which is preliminary data.</text>
</comment>
<dbReference type="EMBL" id="UYJE01009398">
    <property type="protein sequence ID" value="VDI73111.1"/>
    <property type="molecule type" value="Genomic_DNA"/>
</dbReference>
<dbReference type="PRINTS" id="PR00310">
    <property type="entry name" value="ANTIPRLFBTG1"/>
</dbReference>